<accession>A0A0S8FUZ3</accession>
<proteinExistence type="predicted"/>
<evidence type="ECO:0000313" key="1">
    <source>
        <dbReference type="EMBL" id="KPK64503.1"/>
    </source>
</evidence>
<evidence type="ECO:0000313" key="2">
    <source>
        <dbReference type="Proteomes" id="UP000051373"/>
    </source>
</evidence>
<sequence>MKKEAPLKRLVMRLRGCVAYLNYAVPKGYHMKILFRCKDPISMIEYGPPEASGLPVKGKGIIVRSCIWAHRKAHGNSCGKLLIADMVDGEKCHWIC</sequence>
<protein>
    <submittedName>
        <fullName evidence="1">Uncharacterized protein</fullName>
    </submittedName>
</protein>
<dbReference type="EMBL" id="LJUJ01000002">
    <property type="protein sequence ID" value="KPK64503.1"/>
    <property type="molecule type" value="Genomic_DNA"/>
</dbReference>
<comment type="caution">
    <text evidence="1">The sequence shown here is derived from an EMBL/GenBank/DDBJ whole genome shotgun (WGS) entry which is preliminary data.</text>
</comment>
<gene>
    <name evidence="1" type="ORF">AMJ83_01990</name>
</gene>
<reference evidence="1 2" key="1">
    <citation type="journal article" date="2015" name="Microbiome">
        <title>Genomic resolution of linkages in carbon, nitrogen, and sulfur cycling among widespread estuary sediment bacteria.</title>
        <authorList>
            <person name="Baker B.J."/>
            <person name="Lazar C.S."/>
            <person name="Teske A.P."/>
            <person name="Dick G.J."/>
        </authorList>
    </citation>
    <scope>NUCLEOTIDE SEQUENCE [LARGE SCALE GENOMIC DNA]</scope>
    <source>
        <strain evidence="1">SM23_42</strain>
    </source>
</reference>
<name>A0A0S8FUZ3_UNCW3</name>
<dbReference type="AlphaFoldDB" id="A0A0S8FUZ3"/>
<organism evidence="1 2">
    <name type="scientific">candidate division WOR_3 bacterium SM23_42</name>
    <dbReference type="NCBI Taxonomy" id="1703779"/>
    <lineage>
        <taxon>Bacteria</taxon>
        <taxon>Bacteria division WOR-3</taxon>
    </lineage>
</organism>
<dbReference type="Proteomes" id="UP000051373">
    <property type="component" value="Unassembled WGS sequence"/>
</dbReference>